<evidence type="ECO:0000313" key="1">
    <source>
        <dbReference type="EMBL" id="DAE24098.1"/>
    </source>
</evidence>
<accession>A0A8S5QYW1</accession>
<reference evidence="1" key="1">
    <citation type="journal article" date="2021" name="Proc. Natl. Acad. Sci. U.S.A.">
        <title>A Catalog of Tens of Thousands of Viruses from Human Metagenomes Reveals Hidden Associations with Chronic Diseases.</title>
        <authorList>
            <person name="Tisza M.J."/>
            <person name="Buck C.B."/>
        </authorList>
    </citation>
    <scope>NUCLEOTIDE SEQUENCE</scope>
    <source>
        <strain evidence="1">Cty7j44</strain>
    </source>
</reference>
<protein>
    <submittedName>
        <fullName evidence="1">Terminase</fullName>
    </submittedName>
</protein>
<name>A0A8S5QYW1_9CAUD</name>
<dbReference type="InterPro" id="IPR008784">
    <property type="entry name" value="Podovirus_Gp16"/>
</dbReference>
<proteinExistence type="predicted"/>
<dbReference type="EMBL" id="BK015767">
    <property type="protein sequence ID" value="DAE24098.1"/>
    <property type="molecule type" value="Genomic_DNA"/>
</dbReference>
<organism evidence="1">
    <name type="scientific">Podoviridae sp. cty7j44</name>
    <dbReference type="NCBI Taxonomy" id="2826593"/>
    <lineage>
        <taxon>Viruses</taxon>
        <taxon>Duplodnaviria</taxon>
        <taxon>Heunggongvirae</taxon>
        <taxon>Uroviricota</taxon>
        <taxon>Caudoviricetes</taxon>
    </lineage>
</organism>
<dbReference type="Pfam" id="PF05894">
    <property type="entry name" value="Podovirus_Gp16"/>
    <property type="match status" value="1"/>
</dbReference>
<sequence length="369" mass="43880">MAKIKYYTLDRILKENANYYMIIGERSNGKTFSVEKYCLKDFCKNGRQMALIRRWGDDFTGKRGQQMFDALVNNGLVEKYTDGKWNNIYYYSARWYLSKWDNDKGKLIRDEKPFCYAFSLNAGEHDKSTSYPNVYNILFDEFITRQMYLTDEFVLFQNTISTIVRERNADDFKIFMCGNTVNKYCPYFTEMGLTNIRAMEKDQIQVYQYGEEHARVAVEYASMPAKSKKSDKLFAFNNPKLKMITEGKWEIAIYPLLPVKYTKKNVLLTYFIQFMENIVQCEIIQVGNNIFTYIHAKTSPYKQPEKDIIFSCDYNPLPNWRRRITKPYDEIGKKIYSFFILEKVFYQNNEIGEVVRNYLNWSKEDKGIT</sequence>